<organism evidence="11 12">
    <name type="scientific">Candidatus Bacteroides merdavium</name>
    <dbReference type="NCBI Taxonomy" id="2838472"/>
    <lineage>
        <taxon>Bacteria</taxon>
        <taxon>Pseudomonadati</taxon>
        <taxon>Bacteroidota</taxon>
        <taxon>Bacteroidia</taxon>
        <taxon>Bacteroidales</taxon>
        <taxon>Bacteroidaceae</taxon>
        <taxon>Bacteroides</taxon>
    </lineage>
</organism>
<evidence type="ECO:0000313" key="11">
    <source>
        <dbReference type="EMBL" id="HIZ91704.1"/>
    </source>
</evidence>
<evidence type="ECO:0000259" key="8">
    <source>
        <dbReference type="PROSITE" id="PS01124"/>
    </source>
</evidence>
<dbReference type="InterPro" id="IPR001789">
    <property type="entry name" value="Sig_transdc_resp-reg_receiver"/>
</dbReference>
<dbReference type="Gene3D" id="2.130.10.10">
    <property type="entry name" value="YVTN repeat-like/Quinoprotein amine dehydrogenase"/>
    <property type="match status" value="2"/>
</dbReference>
<evidence type="ECO:0000256" key="4">
    <source>
        <dbReference type="ARBA" id="ARBA00023015"/>
    </source>
</evidence>
<keyword evidence="5" id="KW-0238">DNA-binding</keyword>
<dbReference type="Gene3D" id="3.40.50.2300">
    <property type="match status" value="1"/>
</dbReference>
<evidence type="ECO:0000313" key="12">
    <source>
        <dbReference type="Proteomes" id="UP000824108"/>
    </source>
</evidence>
<dbReference type="PRINTS" id="PR00344">
    <property type="entry name" value="BCTRLSENSOR"/>
</dbReference>
<dbReference type="InterPro" id="IPR018060">
    <property type="entry name" value="HTH_AraC"/>
</dbReference>
<dbReference type="Gene3D" id="2.60.40.10">
    <property type="entry name" value="Immunoglobulins"/>
    <property type="match status" value="1"/>
</dbReference>
<dbReference type="SUPFAM" id="SSF52172">
    <property type="entry name" value="CheY-like"/>
    <property type="match status" value="1"/>
</dbReference>
<evidence type="ECO:0000259" key="10">
    <source>
        <dbReference type="PROSITE" id="PS50110"/>
    </source>
</evidence>
<dbReference type="Pfam" id="PF00072">
    <property type="entry name" value="Response_reg"/>
    <property type="match status" value="1"/>
</dbReference>
<dbReference type="Pfam" id="PF00512">
    <property type="entry name" value="HisKA"/>
    <property type="match status" value="1"/>
</dbReference>
<dbReference type="InterPro" id="IPR003661">
    <property type="entry name" value="HisK_dim/P_dom"/>
</dbReference>
<dbReference type="PROSITE" id="PS01124">
    <property type="entry name" value="HTH_ARAC_FAMILY_2"/>
    <property type="match status" value="1"/>
</dbReference>
<feature type="domain" description="HTH araC/xylS-type" evidence="8">
    <location>
        <begin position="1257"/>
        <end position="1356"/>
    </location>
</feature>
<dbReference type="InterPro" id="IPR011006">
    <property type="entry name" value="CheY-like_superfamily"/>
</dbReference>
<evidence type="ECO:0000259" key="9">
    <source>
        <dbReference type="PROSITE" id="PS50109"/>
    </source>
</evidence>
<dbReference type="PANTHER" id="PTHR43547">
    <property type="entry name" value="TWO-COMPONENT HISTIDINE KINASE"/>
    <property type="match status" value="1"/>
</dbReference>
<dbReference type="PROSITE" id="PS50109">
    <property type="entry name" value="HIS_KIN"/>
    <property type="match status" value="1"/>
</dbReference>
<evidence type="ECO:0000256" key="7">
    <source>
        <dbReference type="PROSITE-ProRule" id="PRU00169"/>
    </source>
</evidence>
<evidence type="ECO:0000256" key="5">
    <source>
        <dbReference type="ARBA" id="ARBA00023125"/>
    </source>
</evidence>
<proteinExistence type="predicted"/>
<evidence type="ECO:0000256" key="1">
    <source>
        <dbReference type="ARBA" id="ARBA00000085"/>
    </source>
</evidence>
<dbReference type="InterPro" id="IPR013783">
    <property type="entry name" value="Ig-like_fold"/>
</dbReference>
<dbReference type="InterPro" id="IPR005467">
    <property type="entry name" value="His_kinase_dom"/>
</dbReference>
<dbReference type="Pfam" id="PF07495">
    <property type="entry name" value="Y_Y_Y"/>
    <property type="match status" value="1"/>
</dbReference>
<evidence type="ECO:0000256" key="6">
    <source>
        <dbReference type="ARBA" id="ARBA00023163"/>
    </source>
</evidence>
<reference evidence="11" key="1">
    <citation type="journal article" date="2021" name="PeerJ">
        <title>Extensive microbial diversity within the chicken gut microbiome revealed by metagenomics and culture.</title>
        <authorList>
            <person name="Gilroy R."/>
            <person name="Ravi A."/>
            <person name="Getino M."/>
            <person name="Pursley I."/>
            <person name="Horton D.L."/>
            <person name="Alikhan N.F."/>
            <person name="Baker D."/>
            <person name="Gharbi K."/>
            <person name="Hall N."/>
            <person name="Watson M."/>
            <person name="Adriaenssens E.M."/>
            <person name="Foster-Nyarko E."/>
            <person name="Jarju S."/>
            <person name="Secka A."/>
            <person name="Antonio M."/>
            <person name="Oren A."/>
            <person name="Chaudhuri R.R."/>
            <person name="La Ragione R."/>
            <person name="Hildebrand F."/>
            <person name="Pallen M.J."/>
        </authorList>
    </citation>
    <scope>NUCLEOTIDE SEQUENCE</scope>
    <source>
        <strain evidence="11">CHK118-2852</strain>
    </source>
</reference>
<comment type="caution">
    <text evidence="11">The sequence shown here is derived from an EMBL/GenBank/DDBJ whole genome shotgun (WGS) entry which is preliminary data.</text>
</comment>
<dbReference type="PROSITE" id="PS50110">
    <property type="entry name" value="RESPONSE_REGULATORY"/>
    <property type="match status" value="1"/>
</dbReference>
<dbReference type="FunFam" id="1.10.10.60:FF:000284">
    <property type="entry name" value="Two-component system sensor histidine kinase/response regulator"/>
    <property type="match status" value="1"/>
</dbReference>
<dbReference type="Pfam" id="PF02518">
    <property type="entry name" value="HATPase_c"/>
    <property type="match status" value="1"/>
</dbReference>
<dbReference type="EC" id="2.7.13.3" evidence="2"/>
<dbReference type="SUPFAM" id="SSF47384">
    <property type="entry name" value="Homodimeric domain of signal transducing histidine kinase"/>
    <property type="match status" value="1"/>
</dbReference>
<dbReference type="InterPro" id="IPR003594">
    <property type="entry name" value="HATPase_dom"/>
</dbReference>
<sequence length="1360" mass="156206">MHTNILRILFSFLLCLYAHVACHAFFEKNLHVLTMKNGLADNTIHSICKDRNGFIWLSTRNALNRYDGKQLKSFAFDTISTNISNLKEISDGLLCFESRGSLHAFDLRSECFIPVQTEDGTSFRAIATEPVNDSTLWVLDNKELMLVRKRVLPQNKAIVLHILKHYSQWKEKGHTLAKMSLTPDKRHICVTDTHGKVMIAETERMENCRTIDLGFGYPIQINHILYDEDDNIWLSTLTYGIIRYNVKTNKTSRMTYHNKYTANQLSHTDAFGVVRLEKNRYLAATWNGYTLISLNKKNPDEMTGQVFNNSTSYVFRDIETRMLTAYYDPQGILWIGTDGGGAIWSDLRDQFYKRYYQDRHNEICSIVSDDEGYVWLTTFHRSILRSRTPYHSDEELDFIPAGNAETQKRNTVLSSTKDKEGNLWFGNADGTLSHYDTRKKSFRIIKLTDSSGSSSQASIWSLLTDSKGQIWVGTQSGLFVIDPISISSRQIAFVNHKGEKIPPLYIRALAETPDHNLWLGTTSGLYRYEGKGNLLDSGYESKTDMTDYSIRSMLAAKDSMLYIGYMNGFAVLSPKNNCIIKTFSTQDGLCNDFVGCITEDDKGYIWLGSNSGISRYDSQQRLFHNYYISGSNRSALYWKHTLFFGNNKNLTYFKAEKSDRYEQSKQVLITGLEVNNRPVSINQPINGQNILPYSISYQSDIRLSYKNRDFSITFSNLSYSDDQETYAYRLYPYQQEWIYTQGEEKVSYTNLKHGNYTFEIRNVHPDNTADKVTTLHITIDPHWSNSAWFRFCLFVIAMLIVLLINRRIRLRAKRLEHEMQLEHEVFTANMERDKEKQLRMERERFFTEIAHELRTPLTLILAPLQELLQIKGLAPQTQRQLQTAFDNSQSLHALMDQLLFVQKVEADMVKLKVSETDINQLAHDVCEPFKPTAEKSHYQFHIHLLPEPLKLWIDTEKIASALRNLLSNAFKYTMPGGKVELAIGRTVIDGHPFCMITVSDTGAGIPQEVKEHLFEPFTTGVNVPVHSTQTGIGMRIVKNIADLHHGYIRTADQPDHGTIISLYIPEGNSHFDTANEKVSLIVPEKQSEQDSKATEKEEAVHNDGPKKRLLIIEDNADIRQYIGNLFENEFIIEEAANGEEGINMAYETEPAIIICDIMMPVKDGLECCRELKESPQTASIPILMLTAKSEDSDVIQALGIGADDYMMKPFNPEMLKSRVRNLVRQRERLQRLYAGTLRLKTEERKDGKKENEDYFIRQVIQVIEANLADENFNVKMLADQLHMSQPTLYRKIKQRSELAAIDMIRSVRMSKAASLILENRYSMQEIAEMVGYNDTRTLRKHFATQFGVSPSKYSEQNAEE</sequence>
<dbReference type="Pfam" id="PF12833">
    <property type="entry name" value="HTH_18"/>
    <property type="match status" value="1"/>
</dbReference>
<dbReference type="PANTHER" id="PTHR43547:SF2">
    <property type="entry name" value="HYBRID SIGNAL TRANSDUCTION HISTIDINE KINASE C"/>
    <property type="match status" value="1"/>
</dbReference>
<accession>A0A9D2GYQ5</accession>
<dbReference type="PROSITE" id="PS00041">
    <property type="entry name" value="HTH_ARAC_FAMILY_1"/>
    <property type="match status" value="1"/>
</dbReference>
<feature type="modified residue" description="4-aspartylphosphate" evidence="7">
    <location>
        <position position="1156"/>
    </location>
</feature>
<dbReference type="SUPFAM" id="SSF63829">
    <property type="entry name" value="Calcium-dependent phosphotriesterase"/>
    <property type="match status" value="2"/>
</dbReference>
<dbReference type="InterPro" id="IPR011123">
    <property type="entry name" value="Y_Y_Y"/>
</dbReference>
<comment type="catalytic activity">
    <reaction evidence="1">
        <text>ATP + protein L-histidine = ADP + protein N-phospho-L-histidine.</text>
        <dbReference type="EC" id="2.7.13.3"/>
    </reaction>
</comment>
<keyword evidence="6" id="KW-0804">Transcription</keyword>
<keyword evidence="4" id="KW-0805">Transcription regulation</keyword>
<evidence type="ECO:0000256" key="2">
    <source>
        <dbReference type="ARBA" id="ARBA00012438"/>
    </source>
</evidence>
<dbReference type="CDD" id="cd17574">
    <property type="entry name" value="REC_OmpR"/>
    <property type="match status" value="1"/>
</dbReference>
<dbReference type="InterPro" id="IPR018062">
    <property type="entry name" value="HTH_AraC-typ_CS"/>
</dbReference>
<dbReference type="SMART" id="SM00342">
    <property type="entry name" value="HTH_ARAC"/>
    <property type="match status" value="1"/>
</dbReference>
<dbReference type="InterPro" id="IPR036097">
    <property type="entry name" value="HisK_dim/P_sf"/>
</dbReference>
<dbReference type="SUPFAM" id="SSF55874">
    <property type="entry name" value="ATPase domain of HSP90 chaperone/DNA topoisomerase II/histidine kinase"/>
    <property type="match status" value="1"/>
</dbReference>
<dbReference type="SMART" id="SM00388">
    <property type="entry name" value="HisKA"/>
    <property type="match status" value="1"/>
</dbReference>
<dbReference type="InterPro" id="IPR004358">
    <property type="entry name" value="Sig_transdc_His_kin-like_C"/>
</dbReference>
<dbReference type="InterPro" id="IPR036890">
    <property type="entry name" value="HATPase_C_sf"/>
</dbReference>
<dbReference type="GO" id="GO:0043565">
    <property type="term" value="F:sequence-specific DNA binding"/>
    <property type="evidence" value="ECO:0007669"/>
    <property type="project" value="InterPro"/>
</dbReference>
<dbReference type="GO" id="GO:0003700">
    <property type="term" value="F:DNA-binding transcription factor activity"/>
    <property type="evidence" value="ECO:0007669"/>
    <property type="project" value="InterPro"/>
</dbReference>
<dbReference type="Pfam" id="PF07494">
    <property type="entry name" value="Reg_prop"/>
    <property type="match status" value="3"/>
</dbReference>
<reference evidence="11" key="2">
    <citation type="submission" date="2021-04" db="EMBL/GenBank/DDBJ databases">
        <authorList>
            <person name="Gilroy R."/>
        </authorList>
    </citation>
    <scope>NUCLEOTIDE SEQUENCE</scope>
    <source>
        <strain evidence="11">CHK118-2852</strain>
    </source>
</reference>
<feature type="domain" description="Response regulatory" evidence="10">
    <location>
        <begin position="1108"/>
        <end position="1223"/>
    </location>
</feature>
<dbReference type="Proteomes" id="UP000824108">
    <property type="component" value="Unassembled WGS sequence"/>
</dbReference>
<dbReference type="InterPro" id="IPR009057">
    <property type="entry name" value="Homeodomain-like_sf"/>
</dbReference>
<dbReference type="EMBL" id="DXAV01000053">
    <property type="protein sequence ID" value="HIZ91704.1"/>
    <property type="molecule type" value="Genomic_DNA"/>
</dbReference>
<evidence type="ECO:0000256" key="3">
    <source>
        <dbReference type="ARBA" id="ARBA00022553"/>
    </source>
</evidence>
<dbReference type="GO" id="GO:0000155">
    <property type="term" value="F:phosphorelay sensor kinase activity"/>
    <property type="evidence" value="ECO:0007669"/>
    <property type="project" value="InterPro"/>
</dbReference>
<name>A0A9D2GYQ5_9BACE</name>
<dbReference type="InterPro" id="IPR011110">
    <property type="entry name" value="Reg_prop"/>
</dbReference>
<keyword evidence="3 7" id="KW-0597">Phosphoprotein</keyword>
<dbReference type="CDD" id="cd00082">
    <property type="entry name" value="HisKA"/>
    <property type="match status" value="1"/>
</dbReference>
<dbReference type="SMART" id="SM00387">
    <property type="entry name" value="HATPase_c"/>
    <property type="match status" value="1"/>
</dbReference>
<feature type="domain" description="Histidine kinase" evidence="9">
    <location>
        <begin position="848"/>
        <end position="1068"/>
    </location>
</feature>
<protein>
    <recommendedName>
        <fullName evidence="2">histidine kinase</fullName>
        <ecNumber evidence="2">2.7.13.3</ecNumber>
    </recommendedName>
</protein>
<dbReference type="SMART" id="SM00448">
    <property type="entry name" value="REC"/>
    <property type="match status" value="1"/>
</dbReference>
<dbReference type="Gene3D" id="1.10.10.60">
    <property type="entry name" value="Homeodomain-like"/>
    <property type="match status" value="1"/>
</dbReference>
<dbReference type="InterPro" id="IPR015943">
    <property type="entry name" value="WD40/YVTN_repeat-like_dom_sf"/>
</dbReference>
<dbReference type="SUPFAM" id="SSF46689">
    <property type="entry name" value="Homeodomain-like"/>
    <property type="match status" value="1"/>
</dbReference>
<gene>
    <name evidence="11" type="ORF">H9807_06270</name>
</gene>
<dbReference type="Gene3D" id="1.10.287.130">
    <property type="match status" value="1"/>
</dbReference>
<dbReference type="Gene3D" id="3.30.565.10">
    <property type="entry name" value="Histidine kinase-like ATPase, C-terminal domain"/>
    <property type="match status" value="1"/>
</dbReference>